<name>A0A1E7L9V7_9ACTN</name>
<organism evidence="2 3">
    <name type="scientific">Streptomyces nanshensis</name>
    <dbReference type="NCBI Taxonomy" id="518642"/>
    <lineage>
        <taxon>Bacteria</taxon>
        <taxon>Bacillati</taxon>
        <taxon>Actinomycetota</taxon>
        <taxon>Actinomycetes</taxon>
        <taxon>Kitasatosporales</taxon>
        <taxon>Streptomycetaceae</taxon>
        <taxon>Streptomyces</taxon>
    </lineage>
</organism>
<evidence type="ECO:0000256" key="1">
    <source>
        <dbReference type="SAM" id="Phobius"/>
    </source>
</evidence>
<gene>
    <name evidence="2" type="ORF">AN218_05670</name>
</gene>
<feature type="transmembrane region" description="Helical" evidence="1">
    <location>
        <begin position="24"/>
        <end position="42"/>
    </location>
</feature>
<keyword evidence="1" id="KW-1133">Transmembrane helix</keyword>
<evidence type="ECO:0000313" key="3">
    <source>
        <dbReference type="Proteomes" id="UP000176005"/>
    </source>
</evidence>
<keyword evidence="1" id="KW-0472">Membrane</keyword>
<reference evidence="2 3" key="1">
    <citation type="journal article" date="2016" name="Front. Microbiol.">
        <title>Comparative Genomics Analysis of Streptomyces Species Reveals Their Adaptation to the Marine Environment and Their Diversity at the Genomic Level.</title>
        <authorList>
            <person name="Tian X."/>
            <person name="Zhang Z."/>
            <person name="Yang T."/>
            <person name="Chen M."/>
            <person name="Li J."/>
            <person name="Chen F."/>
            <person name="Yang J."/>
            <person name="Li W."/>
            <person name="Zhang B."/>
            <person name="Zhang Z."/>
            <person name="Wu J."/>
            <person name="Zhang C."/>
            <person name="Long L."/>
            <person name="Xiao J."/>
        </authorList>
    </citation>
    <scope>NUCLEOTIDE SEQUENCE [LARGE SCALE GENOMIC DNA]</scope>
    <source>
        <strain evidence="2 3">SCSIO 10429</strain>
    </source>
</reference>
<dbReference type="AlphaFoldDB" id="A0A1E7L9V7"/>
<proteinExistence type="predicted"/>
<keyword evidence="3" id="KW-1185">Reference proteome</keyword>
<protein>
    <submittedName>
        <fullName evidence="2">Uncharacterized protein</fullName>
    </submittedName>
</protein>
<accession>A0A1E7L9V7</accession>
<comment type="caution">
    <text evidence="2">The sequence shown here is derived from an EMBL/GenBank/DDBJ whole genome shotgun (WGS) entry which is preliminary data.</text>
</comment>
<dbReference type="Proteomes" id="UP000176005">
    <property type="component" value="Unassembled WGS sequence"/>
</dbReference>
<evidence type="ECO:0000313" key="2">
    <source>
        <dbReference type="EMBL" id="OEV12997.1"/>
    </source>
</evidence>
<dbReference type="EMBL" id="LJGW01000107">
    <property type="protein sequence ID" value="OEV12997.1"/>
    <property type="molecule type" value="Genomic_DNA"/>
</dbReference>
<feature type="transmembrane region" description="Helical" evidence="1">
    <location>
        <begin position="68"/>
        <end position="86"/>
    </location>
</feature>
<keyword evidence="1" id="KW-0812">Transmembrane</keyword>
<sequence>MLALGAGLTLIPVLRGRSPAPRSGLLAVLLAFAASGGLLWAARSTEPTPAPADTAAAALTQGLDTTAAYLPVALAAASVVLVVVAATRAGRRTPQHDTDDPMEKNRA</sequence>